<accession>A0A0L0P2C3</accession>
<comment type="caution">
    <text evidence="2">The sequence shown here is derived from an EMBL/GenBank/DDBJ whole genome shotgun (WGS) entry which is preliminary data.</text>
</comment>
<proteinExistence type="predicted"/>
<dbReference type="AlphaFoldDB" id="A0A0L0P2C3"/>
<dbReference type="VEuPathDB" id="FungiDB:CJJ07_001571"/>
<sequence>MEDFHVPVHYYLVLAAALLVAWHIRNKAGKTGKAGAPAAKSSKIKSASKSFLVSSVHSDFDWRNEVPLKSYPYKDKEYRMTMGILKLDIKEWLLIDNTYLDDLEEKRKILHNCNPKYPKEKDLRSSTLFESPEADLAIREFYDTVLKYMCSKFPMYFKKDEKNILNTITGERLPLSGRANHSRTELLEALTRTIQEDFIILLKDPSRKDEKYGDEYFFKGGVFAFAAGFDPINKFDKPLTSIHAPIPGYEEKLKKSMNRYFDRLAPCEIVLRSNFSIQTHEKFYVDDDNKGYHKDYLQPEKEFNFDAANQIHYRSERQTLTKLPELGAIVFTIRTYLHPFSRFAEKYPEDGKRLAGAIRGLPRDLANYKGAEKWGVAALSYLDQL</sequence>
<reference evidence="3" key="1">
    <citation type="journal article" date="2015" name="BMC Genomics">
        <title>Draft genome of a commonly misdiagnosed multidrug resistant pathogen Candida auris.</title>
        <authorList>
            <person name="Chatterjee S."/>
            <person name="Alampalli S.V."/>
            <person name="Nageshan R.K."/>
            <person name="Chettiar S.T."/>
            <person name="Joshi S."/>
            <person name="Tatu U.S."/>
        </authorList>
    </citation>
    <scope>NUCLEOTIDE SEQUENCE [LARGE SCALE GENOMIC DNA]</scope>
    <source>
        <strain evidence="3">6684</strain>
    </source>
</reference>
<dbReference type="VEuPathDB" id="FungiDB:B9J08_000313"/>
<evidence type="ECO:0008006" key="4">
    <source>
        <dbReference type="Google" id="ProtNLM"/>
    </source>
</evidence>
<name>A0A0L0P2C3_CANAR</name>
<keyword evidence="1" id="KW-1133">Transmembrane helix</keyword>
<keyword evidence="1" id="KW-0472">Membrane</keyword>
<evidence type="ECO:0000313" key="3">
    <source>
        <dbReference type="Proteomes" id="UP000037122"/>
    </source>
</evidence>
<dbReference type="VEuPathDB" id="FungiDB:CJI97_000313"/>
<dbReference type="Proteomes" id="UP000037122">
    <property type="component" value="Unassembled WGS sequence"/>
</dbReference>
<dbReference type="Pfam" id="PF11927">
    <property type="entry name" value="HODM_asu-like"/>
    <property type="match status" value="1"/>
</dbReference>
<dbReference type="VEuPathDB" id="FungiDB:CJJ09_002284"/>
<keyword evidence="1" id="KW-0812">Transmembrane</keyword>
<evidence type="ECO:0000256" key="1">
    <source>
        <dbReference type="SAM" id="Phobius"/>
    </source>
</evidence>
<feature type="transmembrane region" description="Helical" evidence="1">
    <location>
        <begin position="6"/>
        <end position="24"/>
    </location>
</feature>
<dbReference type="InterPro" id="IPR021848">
    <property type="entry name" value="HODM_asu-like"/>
</dbReference>
<gene>
    <name evidence="2" type="ORF">QG37_02470</name>
</gene>
<dbReference type="VEuPathDB" id="FungiDB:QG37_02470"/>
<organism evidence="2 3">
    <name type="scientific">Candidozyma auris</name>
    <name type="common">Yeast</name>
    <name type="synonym">Candida auris</name>
    <dbReference type="NCBI Taxonomy" id="498019"/>
    <lineage>
        <taxon>Eukaryota</taxon>
        <taxon>Fungi</taxon>
        <taxon>Dikarya</taxon>
        <taxon>Ascomycota</taxon>
        <taxon>Saccharomycotina</taxon>
        <taxon>Pichiomycetes</taxon>
        <taxon>Metschnikowiaceae</taxon>
        <taxon>Candidozyma</taxon>
    </lineage>
</organism>
<dbReference type="VEuPathDB" id="FungiDB:CJI96_0001037"/>
<evidence type="ECO:0000313" key="2">
    <source>
        <dbReference type="EMBL" id="KNE00439.1"/>
    </source>
</evidence>
<dbReference type="EMBL" id="LGST01000018">
    <property type="protein sequence ID" value="KNE00439.1"/>
    <property type="molecule type" value="Genomic_DNA"/>
</dbReference>
<protein>
    <recommendedName>
        <fullName evidence="4">DUF3445 domain-containing protein</fullName>
    </recommendedName>
</protein>